<evidence type="ECO:0000313" key="6">
    <source>
        <dbReference type="Proteomes" id="UP000010931"/>
    </source>
</evidence>
<dbReference type="Proteomes" id="UP000010931">
    <property type="component" value="Unassembled WGS sequence"/>
</dbReference>
<evidence type="ECO:0000313" key="5">
    <source>
        <dbReference type="EMBL" id="ELP71123.1"/>
    </source>
</evidence>
<dbReference type="Gene3D" id="1.50.10.10">
    <property type="match status" value="1"/>
</dbReference>
<dbReference type="AlphaFoldDB" id="L7FID5"/>
<feature type="domain" description="Glycosyl hydrolase family 95 catalytic" evidence="4">
    <location>
        <begin position="592"/>
        <end position="989"/>
    </location>
</feature>
<dbReference type="InterPro" id="IPR008928">
    <property type="entry name" value="6-hairpin_glycosidase_sf"/>
</dbReference>
<evidence type="ECO:0000259" key="2">
    <source>
        <dbReference type="Pfam" id="PF14498"/>
    </source>
</evidence>
<proteinExistence type="predicted"/>
<protein>
    <submittedName>
        <fullName evidence="5">Uncharacterized protein</fullName>
    </submittedName>
</protein>
<dbReference type="GO" id="GO:0004560">
    <property type="term" value="F:alpha-L-fucosidase activity"/>
    <property type="evidence" value="ECO:0007669"/>
    <property type="project" value="TreeGrafter"/>
</dbReference>
<feature type="compositionally biased region" description="Gly residues" evidence="1">
    <location>
        <begin position="322"/>
        <end position="346"/>
    </location>
</feature>
<gene>
    <name evidence="5" type="ORF">STRTUCAR8_07934</name>
</gene>
<feature type="compositionally biased region" description="Gly residues" evidence="1">
    <location>
        <begin position="355"/>
        <end position="379"/>
    </location>
</feature>
<dbReference type="SUPFAM" id="SSF48208">
    <property type="entry name" value="Six-hairpin glycosidases"/>
    <property type="match status" value="1"/>
</dbReference>
<dbReference type="Gene3D" id="2.70.98.50">
    <property type="entry name" value="putative glycoside hydrolase family protein from bacillus halodurans"/>
    <property type="match status" value="1"/>
</dbReference>
<name>L7FID5_STRT8</name>
<feature type="compositionally biased region" description="Gly residues" evidence="1">
    <location>
        <begin position="427"/>
        <end position="453"/>
    </location>
</feature>
<evidence type="ECO:0000259" key="3">
    <source>
        <dbReference type="Pfam" id="PF21307"/>
    </source>
</evidence>
<accession>L7FID5</accession>
<dbReference type="Pfam" id="PF21307">
    <property type="entry name" value="Glyco_hydro_95_C"/>
    <property type="match status" value="1"/>
</dbReference>
<organism evidence="5 6">
    <name type="scientific">Streptomyces turgidiscabies (strain Car8)</name>
    <dbReference type="NCBI Taxonomy" id="698760"/>
    <lineage>
        <taxon>Bacteria</taxon>
        <taxon>Bacillati</taxon>
        <taxon>Actinomycetota</taxon>
        <taxon>Actinomycetes</taxon>
        <taxon>Kitasatosporales</taxon>
        <taxon>Streptomycetaceae</taxon>
        <taxon>Streptomyces</taxon>
    </lineage>
</organism>
<feature type="compositionally biased region" description="Gly residues" evidence="1">
    <location>
        <begin position="388"/>
        <end position="399"/>
    </location>
</feature>
<dbReference type="InterPro" id="IPR049053">
    <property type="entry name" value="AFCA-like_C"/>
</dbReference>
<dbReference type="PANTHER" id="PTHR31084">
    <property type="entry name" value="ALPHA-L-FUCOSIDASE 2"/>
    <property type="match status" value="1"/>
</dbReference>
<keyword evidence="6" id="KW-1185">Reference proteome</keyword>
<feature type="region of interest" description="Disordered" evidence="1">
    <location>
        <begin position="160"/>
        <end position="474"/>
    </location>
</feature>
<feature type="compositionally biased region" description="Low complexity" evidence="1">
    <location>
        <begin position="400"/>
        <end position="411"/>
    </location>
</feature>
<dbReference type="InterPro" id="IPR027414">
    <property type="entry name" value="GH95_N_dom"/>
</dbReference>
<feature type="region of interest" description="Disordered" evidence="1">
    <location>
        <begin position="1"/>
        <end position="20"/>
    </location>
</feature>
<dbReference type="STRING" id="85558.T45_08072"/>
<feature type="compositionally biased region" description="Low complexity" evidence="1">
    <location>
        <begin position="460"/>
        <end position="474"/>
    </location>
</feature>
<evidence type="ECO:0000259" key="4">
    <source>
        <dbReference type="Pfam" id="PF22124"/>
    </source>
</evidence>
<dbReference type="PATRIC" id="fig|698760.3.peg.254"/>
<feature type="compositionally biased region" description="Gly residues" evidence="1">
    <location>
        <begin position="283"/>
        <end position="294"/>
    </location>
</feature>
<dbReference type="PANTHER" id="PTHR31084:SF0">
    <property type="entry name" value="ALPHA-L-FUCOSIDASE 2"/>
    <property type="match status" value="1"/>
</dbReference>
<comment type="caution">
    <text evidence="5">The sequence shown here is derived from an EMBL/GenBank/DDBJ whole genome shotgun (WGS) entry which is preliminary data.</text>
</comment>
<feature type="compositionally biased region" description="Gly residues" evidence="1">
    <location>
        <begin position="178"/>
        <end position="202"/>
    </location>
</feature>
<feature type="compositionally biased region" description="Gly residues" evidence="1">
    <location>
        <begin position="160"/>
        <end position="169"/>
    </location>
</feature>
<sequence>MTADGAVHGPVHGTWEPRPATRWEDGYLSGNGRHGALVFGDPESDRVVVTHHTLVRPNGGEHARPPQLADQLTALQDRLLTGDATAAESFTDGRELQWVQPFHPAFQVRLRGGPPAGEGRDYRRSVDFTTGVTDAQSDSWHSRVFVSRADDVIVQYVTGGPGAQRGPGHPGVSATAGVTGGPRGAGVPGDAGSSGGTRGPGHPGVSATVGVVGGSRGLGVPGDSGTPGDSRGPGAQRGPGHPGVSATAGVTGGPRGAGVPGDAGSSGGTRGPGHPGVSATVGVVGGSRGLGVPGDSGTPGDSRGPDVPGGPGHPGVSATAGVTGGPRGAGVPGDAGSSGGTRGPGHPGAFATAGVTGGPRGAGVPGDTGSSGGTRGPGHPGVSATAGVVGGSRGSGVPGDSGTPGDPSGPGYPSGPGHPGVSATAGVTGGPRGSGVPGPAGTSGGTRGPGHAGLPGDAKTPGGTRSPRPTGGATLTLDIDLDHRLPGAPAELGVGQSVVRTPEGALLTLRARYPGSDRAYTGVTLVVATGGETTLTPPGVRVEGAESVLLLTRVVRHVGELDTADHVRALRELLPDPDGEPGSDEQPDEQQTYERLLARHTLLHRTAYDRVTLDLAADEDERALPGAELLTRTKSPALLERLFAAGRYHLLSASGMLPPRLVGLWTGDWNTAWSGAFTTNANLNLQTASAAAGALPEVTEAHASLIHRQLGDWRENARAVFGARGVVAPSHTDGESGLTYHFSREYPLHLWTAGADWLLKPLLDHDETEGVHDPRTVALLAEVALFYEDFLTRTDADGHLVVVPSYSPENRPANASWGALNAAMDLSAARHALLAAAEHHPDDPGDPERADRWRALADLLPPHRINADGALAEWAWPGLDDTYDHRHLSHLYGVWPLEEINPYDTPDLAAAAYRALQLRGAENDSAHGHLHHALIAARLRDGERVTQALGQVLDGDFFHTSLMSSHYPGRDVYNADAAHALPAALIEALVQSTPDRLVLLPALPAACPTGRLRGVRTRFGAEVDLDWGPGRGRAVVRPTRSRRIDLRTSSGAHTLDLVAGEDRVLDLGPR</sequence>
<feature type="domain" description="Alpha fucosidase A-like C-terminal" evidence="3">
    <location>
        <begin position="991"/>
        <end position="1050"/>
    </location>
</feature>
<reference evidence="5 6" key="1">
    <citation type="journal article" date="2011" name="Plasmid">
        <title>Streptomyces turgidiscabies Car8 contains a modular pathogenicity island that shares virulence genes with other actinobacterial plant pathogens.</title>
        <authorList>
            <person name="Huguet-Tapia J.C."/>
            <person name="Badger J.H."/>
            <person name="Loria R."/>
            <person name="Pettis G.S."/>
        </authorList>
    </citation>
    <scope>NUCLEOTIDE SEQUENCE [LARGE SCALE GENOMIC DNA]</scope>
    <source>
        <strain evidence="5 6">Car8</strain>
    </source>
</reference>
<feature type="domain" description="Glycosyl hydrolase family 95 N-terminal" evidence="2">
    <location>
        <begin position="15"/>
        <end position="158"/>
    </location>
</feature>
<dbReference type="InterPro" id="IPR012341">
    <property type="entry name" value="6hp_glycosidase-like_sf"/>
</dbReference>
<dbReference type="InterPro" id="IPR054363">
    <property type="entry name" value="GH95_cat"/>
</dbReference>
<dbReference type="Pfam" id="PF14498">
    <property type="entry name" value="Glyco_hyd_65N_2"/>
    <property type="match status" value="1"/>
</dbReference>
<feature type="compositionally biased region" description="Gly residues" evidence="1">
    <location>
        <begin position="211"/>
        <end position="222"/>
    </location>
</feature>
<dbReference type="GO" id="GO:0005975">
    <property type="term" value="P:carbohydrate metabolic process"/>
    <property type="evidence" value="ECO:0007669"/>
    <property type="project" value="InterPro"/>
</dbReference>
<dbReference type="RefSeq" id="WP_006373542.1">
    <property type="nucleotide sequence ID" value="NZ_AEJB01000017.1"/>
</dbReference>
<dbReference type="EMBL" id="AEJB01000017">
    <property type="protein sequence ID" value="ELP71123.1"/>
    <property type="molecule type" value="Genomic_DNA"/>
</dbReference>
<feature type="compositionally biased region" description="Gly residues" evidence="1">
    <location>
        <begin position="250"/>
        <end position="274"/>
    </location>
</feature>
<dbReference type="Pfam" id="PF22124">
    <property type="entry name" value="Glyco_hydro_95_cat"/>
    <property type="match status" value="1"/>
</dbReference>
<evidence type="ECO:0000256" key="1">
    <source>
        <dbReference type="SAM" id="MobiDB-lite"/>
    </source>
</evidence>